<proteinExistence type="predicted"/>
<dbReference type="EMBL" id="EQ978841">
    <property type="protein sequence ID" value="EEF25816.1"/>
    <property type="molecule type" value="Genomic_DNA"/>
</dbReference>
<name>B9TE97_RICCO</name>
<dbReference type="AlphaFoldDB" id="B9TE97"/>
<evidence type="ECO:0000256" key="1">
    <source>
        <dbReference type="SAM" id="MobiDB-lite"/>
    </source>
</evidence>
<sequence length="68" mass="7088">MSGQMPQIAGYRISSDGTRNSGSSGSTGFRWLPVGFALPIGADDAGDVGAMTVQRRYVVLVVGLVDLE</sequence>
<keyword evidence="3" id="KW-1185">Reference proteome</keyword>
<accession>B9TE97</accession>
<evidence type="ECO:0000313" key="3">
    <source>
        <dbReference type="Proteomes" id="UP000008311"/>
    </source>
</evidence>
<gene>
    <name evidence="2" type="ORF">RCOM_1834940</name>
</gene>
<feature type="region of interest" description="Disordered" evidence="1">
    <location>
        <begin position="1"/>
        <end position="25"/>
    </location>
</feature>
<reference evidence="3" key="1">
    <citation type="journal article" date="2010" name="Nat. Biotechnol.">
        <title>Draft genome sequence of the oilseed species Ricinus communis.</title>
        <authorList>
            <person name="Chan A.P."/>
            <person name="Crabtree J."/>
            <person name="Zhao Q."/>
            <person name="Lorenzi H."/>
            <person name="Orvis J."/>
            <person name="Puiu D."/>
            <person name="Melake-Berhan A."/>
            <person name="Jones K.M."/>
            <person name="Redman J."/>
            <person name="Chen G."/>
            <person name="Cahoon E.B."/>
            <person name="Gedil M."/>
            <person name="Stanke M."/>
            <person name="Haas B.J."/>
            <person name="Wortman J.R."/>
            <person name="Fraser-Liggett C.M."/>
            <person name="Ravel J."/>
            <person name="Rabinowicz P.D."/>
        </authorList>
    </citation>
    <scope>NUCLEOTIDE SEQUENCE [LARGE SCALE GENOMIC DNA]</scope>
    <source>
        <strain evidence="3">cv. Hale</strain>
    </source>
</reference>
<dbReference type="InParanoid" id="B9TE97"/>
<protein>
    <submittedName>
        <fullName evidence="2">Uncharacterized protein</fullName>
    </submittedName>
</protein>
<dbReference type="Proteomes" id="UP000008311">
    <property type="component" value="Unassembled WGS sequence"/>
</dbReference>
<feature type="compositionally biased region" description="Low complexity" evidence="1">
    <location>
        <begin position="14"/>
        <end position="25"/>
    </location>
</feature>
<organism evidence="2 3">
    <name type="scientific">Ricinus communis</name>
    <name type="common">Castor bean</name>
    <dbReference type="NCBI Taxonomy" id="3988"/>
    <lineage>
        <taxon>Eukaryota</taxon>
        <taxon>Viridiplantae</taxon>
        <taxon>Streptophyta</taxon>
        <taxon>Embryophyta</taxon>
        <taxon>Tracheophyta</taxon>
        <taxon>Spermatophyta</taxon>
        <taxon>Magnoliopsida</taxon>
        <taxon>eudicotyledons</taxon>
        <taxon>Gunneridae</taxon>
        <taxon>Pentapetalae</taxon>
        <taxon>rosids</taxon>
        <taxon>fabids</taxon>
        <taxon>Malpighiales</taxon>
        <taxon>Euphorbiaceae</taxon>
        <taxon>Acalyphoideae</taxon>
        <taxon>Acalypheae</taxon>
        <taxon>Ricinus</taxon>
    </lineage>
</organism>
<evidence type="ECO:0000313" key="2">
    <source>
        <dbReference type="EMBL" id="EEF25816.1"/>
    </source>
</evidence>